<protein>
    <recommendedName>
        <fullName evidence="4">tRNA pseudouridine synthase A</fullName>
        <ecNumber evidence="4">5.4.99.12</ecNumber>
    </recommendedName>
    <alternativeName>
        <fullName evidence="4">tRNA pseudouridine(38-40) synthase</fullName>
    </alternativeName>
    <alternativeName>
        <fullName evidence="4">tRNA pseudouridylate synthase I</fullName>
    </alternativeName>
    <alternativeName>
        <fullName evidence="4">tRNA-uridine isomerase I</fullName>
    </alternativeName>
</protein>
<evidence type="ECO:0000256" key="7">
    <source>
        <dbReference type="RuleBase" id="RU003792"/>
    </source>
</evidence>
<keyword evidence="2 4" id="KW-0819">tRNA processing</keyword>
<evidence type="ECO:0000259" key="8">
    <source>
        <dbReference type="Pfam" id="PF01416"/>
    </source>
</evidence>
<dbReference type="GO" id="GO:0031119">
    <property type="term" value="P:tRNA pseudouridine synthesis"/>
    <property type="evidence" value="ECO:0007669"/>
    <property type="project" value="UniProtKB-UniRule"/>
</dbReference>
<feature type="binding site" evidence="4 6">
    <location>
        <position position="108"/>
    </location>
    <ligand>
        <name>substrate</name>
    </ligand>
</feature>
<comment type="similarity">
    <text evidence="1 4 7">Belongs to the tRNA pseudouridine synthase TruA family.</text>
</comment>
<dbReference type="EC" id="5.4.99.12" evidence="4"/>
<dbReference type="AlphaFoldDB" id="A0A1J5TPM3"/>
<evidence type="ECO:0000313" key="10">
    <source>
        <dbReference type="Proteomes" id="UP000183138"/>
    </source>
</evidence>
<dbReference type="NCBIfam" id="TIGR00071">
    <property type="entry name" value="hisT_truA"/>
    <property type="match status" value="1"/>
</dbReference>
<evidence type="ECO:0000256" key="2">
    <source>
        <dbReference type="ARBA" id="ARBA00022694"/>
    </source>
</evidence>
<dbReference type="Pfam" id="PF01416">
    <property type="entry name" value="PseudoU_synth_1"/>
    <property type="match status" value="1"/>
</dbReference>
<comment type="caution">
    <text evidence="4">Lacks conserved residue(s) required for the propagation of feature annotation.</text>
</comment>
<evidence type="ECO:0000313" key="9">
    <source>
        <dbReference type="EMBL" id="OIR22882.1"/>
    </source>
</evidence>
<dbReference type="InterPro" id="IPR001406">
    <property type="entry name" value="PsdUridine_synth_TruA"/>
</dbReference>
<comment type="catalytic activity">
    <reaction evidence="4 7">
        <text>uridine(38/39/40) in tRNA = pseudouridine(38/39/40) in tRNA</text>
        <dbReference type="Rhea" id="RHEA:22376"/>
        <dbReference type="Rhea" id="RHEA-COMP:10085"/>
        <dbReference type="Rhea" id="RHEA-COMP:10087"/>
        <dbReference type="ChEBI" id="CHEBI:65314"/>
        <dbReference type="ChEBI" id="CHEBI:65315"/>
        <dbReference type="EC" id="5.4.99.12"/>
    </reaction>
</comment>
<evidence type="ECO:0000256" key="4">
    <source>
        <dbReference type="HAMAP-Rule" id="MF_00171"/>
    </source>
</evidence>
<dbReference type="PANTHER" id="PTHR11142:SF0">
    <property type="entry name" value="TRNA PSEUDOURIDINE SYNTHASE-LIKE 1"/>
    <property type="match status" value="1"/>
</dbReference>
<dbReference type="InterPro" id="IPR020097">
    <property type="entry name" value="PsdUridine_synth_TruA_a/b_dom"/>
</dbReference>
<dbReference type="PANTHER" id="PTHR11142">
    <property type="entry name" value="PSEUDOURIDYLATE SYNTHASE"/>
    <property type="match status" value="1"/>
</dbReference>
<comment type="caution">
    <text evidence="9">The sequence shown here is derived from an EMBL/GenBank/DDBJ whole genome shotgun (WGS) entry which is preliminary data.</text>
</comment>
<dbReference type="EMBL" id="MIYY01000028">
    <property type="protein sequence ID" value="OIR22882.1"/>
    <property type="molecule type" value="Genomic_DNA"/>
</dbReference>
<proteinExistence type="inferred from homology"/>
<dbReference type="Gene3D" id="3.30.70.660">
    <property type="entry name" value="Pseudouridine synthase I, catalytic domain, C-terminal subdomain"/>
    <property type="match status" value="1"/>
</dbReference>
<name>A0A1J5TPM3_9ARCH</name>
<dbReference type="SUPFAM" id="SSF55120">
    <property type="entry name" value="Pseudouridine synthase"/>
    <property type="match status" value="1"/>
</dbReference>
<reference evidence="9 10" key="1">
    <citation type="submission" date="2016-08" db="EMBL/GenBank/DDBJ databases">
        <title>New Insights into Marine Group III Euryarchaeota, from dark to light.</title>
        <authorList>
            <person name="Haro-Moreno J.M."/>
            <person name="Rodriguez-Valera F."/>
            <person name="Lopez-Garcia P."/>
            <person name="Moreira D."/>
            <person name="Martin-Cuadrado A.B."/>
        </authorList>
    </citation>
    <scope>NUCLEOTIDE SEQUENCE [LARGE SCALE GENOMIC DNA]</scope>
    <source>
        <strain evidence="9">CG-Epi3</strain>
    </source>
</reference>
<accession>A0A1J5TPM3</accession>
<feature type="domain" description="Pseudouridine synthase I TruA alpha/beta" evidence="8">
    <location>
        <begin position="124"/>
        <end position="225"/>
    </location>
</feature>
<evidence type="ECO:0000256" key="6">
    <source>
        <dbReference type="PIRSR" id="PIRSR001430-2"/>
    </source>
</evidence>
<dbReference type="GO" id="GO:0003723">
    <property type="term" value="F:RNA binding"/>
    <property type="evidence" value="ECO:0007669"/>
    <property type="project" value="InterPro"/>
</dbReference>
<dbReference type="HAMAP" id="MF_00171">
    <property type="entry name" value="TruA"/>
    <property type="match status" value="1"/>
</dbReference>
<keyword evidence="3 4" id="KW-0413">Isomerase</keyword>
<sequence>MSKFANLFRIAYHGSEFHGSQIQPDVVTVEGIIKEIINKLGATNPIFASRTDKGVNALCNVITTTSDLKCKEFVGDFIEKLESYPIWITGFSDIDLTFNPRIAKQRQYRYHVFNEENITLFNEAMQMFVGKHDFKNFARILDTDTVDTRRTIREIKVIPSDDVLICEIKGLSFLWHQVRKMIGAATDVTNGRKKLMDIERGLNGEKVDFTMAKPEFLTLTNIQYDNITIEKVRNERIMRSKYELSRNDNFFWKEFL</sequence>
<evidence type="ECO:0000256" key="3">
    <source>
        <dbReference type="ARBA" id="ARBA00023235"/>
    </source>
</evidence>
<dbReference type="GO" id="GO:0160147">
    <property type="term" value="F:tRNA pseudouridine(38-40) synthase activity"/>
    <property type="evidence" value="ECO:0007669"/>
    <property type="project" value="UniProtKB-EC"/>
</dbReference>
<gene>
    <name evidence="4" type="primary">truA</name>
    <name evidence="9" type="ORF">BEU00_01520</name>
</gene>
<dbReference type="InterPro" id="IPR020103">
    <property type="entry name" value="PsdUridine_synth_cat_dom_sf"/>
</dbReference>
<organism evidence="9 10">
    <name type="scientific">Marine Group III euryarchaeote CG-Epi3</name>
    <dbReference type="NCBI Taxonomy" id="1888997"/>
    <lineage>
        <taxon>Archaea</taxon>
        <taxon>Methanobacteriati</taxon>
        <taxon>Thermoplasmatota</taxon>
        <taxon>Thermoplasmata</taxon>
        <taxon>Candidatus Thermoprofundales</taxon>
    </lineage>
</organism>
<dbReference type="PIRSF" id="PIRSF001430">
    <property type="entry name" value="tRNA_psdUrid_synth"/>
    <property type="match status" value="1"/>
</dbReference>
<dbReference type="InterPro" id="IPR020095">
    <property type="entry name" value="PsdUridine_synth_TruA_C"/>
</dbReference>
<comment type="function">
    <text evidence="4">Formation of pseudouridine at positions 38, 39 and 40 in the anticodon stem and loop of transfer RNAs.</text>
</comment>
<dbReference type="Proteomes" id="UP000183138">
    <property type="component" value="Unassembled WGS sequence"/>
</dbReference>
<dbReference type="Gene3D" id="3.30.70.580">
    <property type="entry name" value="Pseudouridine synthase I, catalytic domain, N-terminal subdomain"/>
    <property type="match status" value="1"/>
</dbReference>
<dbReference type="InterPro" id="IPR020094">
    <property type="entry name" value="TruA/RsuA/RluB/E/F_N"/>
</dbReference>
<evidence type="ECO:0000256" key="5">
    <source>
        <dbReference type="PIRSR" id="PIRSR001430-1"/>
    </source>
</evidence>
<feature type="active site" description="Nucleophile" evidence="4 5">
    <location>
        <position position="52"/>
    </location>
</feature>
<evidence type="ECO:0000256" key="1">
    <source>
        <dbReference type="ARBA" id="ARBA00009375"/>
    </source>
</evidence>